<accession>A0A915EFZ0</accession>
<dbReference type="Proteomes" id="UP000887574">
    <property type="component" value="Unplaced"/>
</dbReference>
<dbReference type="WBParaSite" id="jg5477">
    <property type="protein sequence ID" value="jg5477"/>
    <property type="gene ID" value="jg5477"/>
</dbReference>
<reference evidence="3" key="1">
    <citation type="submission" date="2022-11" db="UniProtKB">
        <authorList>
            <consortium name="WormBaseParasite"/>
        </authorList>
    </citation>
    <scope>IDENTIFICATION</scope>
</reference>
<dbReference type="AlphaFoldDB" id="A0A915EFZ0"/>
<organism evidence="2 3">
    <name type="scientific">Ditylenchus dipsaci</name>
    <dbReference type="NCBI Taxonomy" id="166011"/>
    <lineage>
        <taxon>Eukaryota</taxon>
        <taxon>Metazoa</taxon>
        <taxon>Ecdysozoa</taxon>
        <taxon>Nematoda</taxon>
        <taxon>Chromadorea</taxon>
        <taxon>Rhabditida</taxon>
        <taxon>Tylenchina</taxon>
        <taxon>Tylenchomorpha</taxon>
        <taxon>Sphaerularioidea</taxon>
        <taxon>Anguinidae</taxon>
        <taxon>Anguininae</taxon>
        <taxon>Ditylenchus</taxon>
    </lineage>
</organism>
<feature type="region of interest" description="Disordered" evidence="1">
    <location>
        <begin position="221"/>
        <end position="240"/>
    </location>
</feature>
<keyword evidence="2" id="KW-1185">Reference proteome</keyword>
<sequence>MSQKVEKTVEEQSEIMIAQHISQMKKHGGGLTLDLPKNKWTIWLKRMYNPLIIIRKLVDMVLLFTPFPSCTKKTSENVRLLVVEELEKLGIDLTFLDPVEHSLIPDMCKQVPWLNYEKMKAIVKREAQLLLAEELSFVPMPVKRNSRFKSVPAAELDIELRNYTSMRIVEGMDVLEFGFFPQISPLAHMVLGGQTSEAPTERAFKDHYAAWLAIFYEKNGSKESCGCDPPEKSLYEESRD</sequence>
<evidence type="ECO:0000256" key="1">
    <source>
        <dbReference type="SAM" id="MobiDB-lite"/>
    </source>
</evidence>
<evidence type="ECO:0000313" key="3">
    <source>
        <dbReference type="WBParaSite" id="jg5477"/>
    </source>
</evidence>
<feature type="compositionally biased region" description="Basic and acidic residues" evidence="1">
    <location>
        <begin position="229"/>
        <end position="240"/>
    </location>
</feature>
<protein>
    <submittedName>
        <fullName evidence="3">Uncharacterized protein</fullName>
    </submittedName>
</protein>
<proteinExistence type="predicted"/>
<evidence type="ECO:0000313" key="2">
    <source>
        <dbReference type="Proteomes" id="UP000887574"/>
    </source>
</evidence>
<name>A0A915EFZ0_9BILA</name>